<evidence type="ECO:0000313" key="2">
    <source>
        <dbReference type="Proteomes" id="UP001162483"/>
    </source>
</evidence>
<dbReference type="Gene3D" id="1.10.20.10">
    <property type="entry name" value="Histone, subunit A"/>
    <property type="match status" value="1"/>
</dbReference>
<dbReference type="InterPro" id="IPR009072">
    <property type="entry name" value="Histone-fold"/>
</dbReference>
<dbReference type="EMBL" id="CATNWA010015601">
    <property type="protein sequence ID" value="CAI9585017.1"/>
    <property type="molecule type" value="Genomic_DNA"/>
</dbReference>
<protein>
    <recommendedName>
        <fullName evidence="3">Histone H2A</fullName>
    </recommendedName>
</protein>
<reference evidence="1" key="1">
    <citation type="submission" date="2023-05" db="EMBL/GenBank/DDBJ databases">
        <authorList>
            <person name="Stuckert A."/>
        </authorList>
    </citation>
    <scope>NUCLEOTIDE SEQUENCE</scope>
</reference>
<proteinExistence type="predicted"/>
<accession>A0ABN9ELW9</accession>
<dbReference type="PRINTS" id="PR00620">
    <property type="entry name" value="HISTONEH2A"/>
</dbReference>
<sequence length="78" mass="8216">MSGPGKQGGKRHGLCPSPNNPKLICSSLLAVFSICSGRVNIQSRAGAPICLPAVLEYLMAEIFNLATNATFDKKNSIP</sequence>
<comment type="caution">
    <text evidence="1">The sequence shown here is derived from an EMBL/GenBank/DDBJ whole genome shotgun (WGS) entry which is preliminary data.</text>
</comment>
<gene>
    <name evidence="1" type="ORF">SPARVUS_LOCUS10112524</name>
</gene>
<evidence type="ECO:0008006" key="3">
    <source>
        <dbReference type="Google" id="ProtNLM"/>
    </source>
</evidence>
<dbReference type="InterPro" id="IPR002119">
    <property type="entry name" value="Histone_H2A"/>
</dbReference>
<keyword evidence="2" id="KW-1185">Reference proteome</keyword>
<evidence type="ECO:0000313" key="1">
    <source>
        <dbReference type="EMBL" id="CAI9585017.1"/>
    </source>
</evidence>
<dbReference type="Proteomes" id="UP001162483">
    <property type="component" value="Unassembled WGS sequence"/>
</dbReference>
<organism evidence="1 2">
    <name type="scientific">Staurois parvus</name>
    <dbReference type="NCBI Taxonomy" id="386267"/>
    <lineage>
        <taxon>Eukaryota</taxon>
        <taxon>Metazoa</taxon>
        <taxon>Chordata</taxon>
        <taxon>Craniata</taxon>
        <taxon>Vertebrata</taxon>
        <taxon>Euteleostomi</taxon>
        <taxon>Amphibia</taxon>
        <taxon>Batrachia</taxon>
        <taxon>Anura</taxon>
        <taxon>Neobatrachia</taxon>
        <taxon>Ranoidea</taxon>
        <taxon>Ranidae</taxon>
        <taxon>Staurois</taxon>
    </lineage>
</organism>
<dbReference type="SUPFAM" id="SSF47113">
    <property type="entry name" value="Histone-fold"/>
    <property type="match status" value="1"/>
</dbReference>
<name>A0ABN9ELW9_9NEOB</name>